<protein>
    <recommendedName>
        <fullName evidence="2">Ubiquitin-like domain-containing protein</fullName>
    </recommendedName>
</protein>
<reference evidence="3 5" key="1">
    <citation type="submission" date="2020-01" db="EMBL/GenBank/DDBJ databases">
        <authorList>
            <consortium name="DOE Joint Genome Institute"/>
            <person name="Haridas S."/>
            <person name="Albert R."/>
            <person name="Binder M."/>
            <person name="Bloem J."/>
            <person name="Labutti K."/>
            <person name="Salamov A."/>
            <person name="Andreopoulos B."/>
            <person name="Baker S.E."/>
            <person name="Barry K."/>
            <person name="Bills G."/>
            <person name="Bluhm B.H."/>
            <person name="Cannon C."/>
            <person name="Castanera R."/>
            <person name="Culley D.E."/>
            <person name="Daum C."/>
            <person name="Ezra D."/>
            <person name="Gonzalez J.B."/>
            <person name="Henrissat B."/>
            <person name="Kuo A."/>
            <person name="Liang C."/>
            <person name="Lipzen A."/>
            <person name="Lutzoni F."/>
            <person name="Magnuson J."/>
            <person name="Mondo S."/>
            <person name="Nolan M."/>
            <person name="Ohm R."/>
            <person name="Pangilinan J."/>
            <person name="Park H.-J."/>
            <person name="Ramirez L."/>
            <person name="Alfaro M."/>
            <person name="Sun H."/>
            <person name="Tritt A."/>
            <person name="Yoshinaga Y."/>
            <person name="Zwiers L.-H."/>
            <person name="Turgeon B.G."/>
            <person name="Goodwin S.B."/>
            <person name="Spatafora J.W."/>
            <person name="Crous P.W."/>
            <person name="Grigoriev I.V."/>
        </authorList>
    </citation>
    <scope>NUCLEOTIDE SEQUENCE</scope>
    <source>
        <strain evidence="3 5">CBS 781.70</strain>
    </source>
</reference>
<dbReference type="Pfam" id="PF13881">
    <property type="entry name" value="Rad60-SLD_2"/>
    <property type="match status" value="1"/>
</dbReference>
<dbReference type="SUPFAM" id="SSF54236">
    <property type="entry name" value="Ubiquitin-like"/>
    <property type="match status" value="1"/>
</dbReference>
<gene>
    <name evidence="3 5" type="ORF">P152DRAFT_264159</name>
</gene>
<proteinExistence type="predicted"/>
<dbReference type="PANTHER" id="PTHR13169:SF0">
    <property type="entry name" value="UBIQUITIN-LIKE PROTEIN 3"/>
    <property type="match status" value="1"/>
</dbReference>
<feature type="domain" description="Ubiquitin-like" evidence="2">
    <location>
        <begin position="161"/>
        <end position="211"/>
    </location>
</feature>
<feature type="compositionally biased region" description="Polar residues" evidence="1">
    <location>
        <begin position="26"/>
        <end position="38"/>
    </location>
</feature>
<dbReference type="InterPro" id="IPR039540">
    <property type="entry name" value="UBL3-like_ubiquitin_dom"/>
</dbReference>
<feature type="compositionally biased region" description="Pro residues" evidence="1">
    <location>
        <begin position="105"/>
        <end position="121"/>
    </location>
</feature>
<evidence type="ECO:0000313" key="3">
    <source>
        <dbReference type="EMBL" id="KAF1814215.1"/>
    </source>
</evidence>
<dbReference type="OrthoDB" id="1043111at2759"/>
<dbReference type="GeneID" id="54415385"/>
<dbReference type="InterPro" id="IPR040015">
    <property type="entry name" value="UBL3-like"/>
</dbReference>
<reference evidence="5" key="3">
    <citation type="submission" date="2025-04" db="UniProtKB">
        <authorList>
            <consortium name="RefSeq"/>
        </authorList>
    </citation>
    <scope>IDENTIFICATION</scope>
    <source>
        <strain evidence="5">CBS 781.70</strain>
    </source>
</reference>
<keyword evidence="4" id="KW-1185">Reference proteome</keyword>
<dbReference type="Gene3D" id="3.10.20.90">
    <property type="entry name" value="Phosphatidylinositol 3-kinase Catalytic Subunit, Chain A, domain 1"/>
    <property type="match status" value="1"/>
</dbReference>
<dbReference type="InterPro" id="IPR000626">
    <property type="entry name" value="Ubiquitin-like_dom"/>
</dbReference>
<dbReference type="AlphaFoldDB" id="A0A6G1G7Y5"/>
<feature type="region of interest" description="Disordered" evidence="1">
    <location>
        <begin position="1"/>
        <end position="121"/>
    </location>
</feature>
<name>A0A6G1G7Y5_9PEZI</name>
<dbReference type="EMBL" id="ML975153">
    <property type="protein sequence ID" value="KAF1814215.1"/>
    <property type="molecule type" value="Genomic_DNA"/>
</dbReference>
<reference evidence="5" key="2">
    <citation type="submission" date="2020-04" db="EMBL/GenBank/DDBJ databases">
        <authorList>
            <consortium name="NCBI Genome Project"/>
        </authorList>
    </citation>
    <scope>NUCLEOTIDE SEQUENCE</scope>
    <source>
        <strain evidence="5">CBS 781.70</strain>
    </source>
</reference>
<dbReference type="PANTHER" id="PTHR13169">
    <property type="entry name" value="UBIQUITIN-LIKE PROTEIN 3 HCG-1 PROTEIN"/>
    <property type="match status" value="1"/>
</dbReference>
<evidence type="ECO:0000259" key="2">
    <source>
        <dbReference type="PROSITE" id="PS50053"/>
    </source>
</evidence>
<dbReference type="PROSITE" id="PS50053">
    <property type="entry name" value="UBIQUITIN_2"/>
    <property type="match status" value="1"/>
</dbReference>
<dbReference type="RefSeq" id="XP_033535846.1">
    <property type="nucleotide sequence ID" value="XM_033674815.1"/>
</dbReference>
<evidence type="ECO:0000313" key="4">
    <source>
        <dbReference type="Proteomes" id="UP000504638"/>
    </source>
</evidence>
<sequence>MASSAPSTNAAIPPAPSEEVALVSEQPKTSHAPQTASDAPSAVEMNDLPSTPAVAPEQPESTAPAPPPTQLPSAATDAASAPVTSADKPDEKPIPPTDASTPLPTDAPAPETPSPVSPLPKTPVLITLLLTSGARHAMRIDEKYLGKRSMKAEDGDPFNISVYNLKELVWNEWKEEWEERPVAPSSIRLIHFGRMLEDNTALRDCRFNADNPNVVHMTVRPQELVEEEDTKATKAAARDRDAEGRESTRCCVIL</sequence>
<dbReference type="InterPro" id="IPR029071">
    <property type="entry name" value="Ubiquitin-like_domsf"/>
</dbReference>
<organism evidence="3">
    <name type="scientific">Eremomyces bilateralis CBS 781.70</name>
    <dbReference type="NCBI Taxonomy" id="1392243"/>
    <lineage>
        <taxon>Eukaryota</taxon>
        <taxon>Fungi</taxon>
        <taxon>Dikarya</taxon>
        <taxon>Ascomycota</taxon>
        <taxon>Pezizomycotina</taxon>
        <taxon>Dothideomycetes</taxon>
        <taxon>Dothideomycetes incertae sedis</taxon>
        <taxon>Eremomycetales</taxon>
        <taxon>Eremomycetaceae</taxon>
        <taxon>Eremomyces</taxon>
    </lineage>
</organism>
<feature type="compositionally biased region" description="Polar residues" evidence="1">
    <location>
        <begin position="1"/>
        <end position="10"/>
    </location>
</feature>
<dbReference type="Proteomes" id="UP000504638">
    <property type="component" value="Unplaced"/>
</dbReference>
<accession>A0A6G1G7Y5</accession>
<evidence type="ECO:0000256" key="1">
    <source>
        <dbReference type="SAM" id="MobiDB-lite"/>
    </source>
</evidence>
<evidence type="ECO:0000313" key="5">
    <source>
        <dbReference type="RefSeq" id="XP_033535846.1"/>
    </source>
</evidence>